<gene>
    <name evidence="2" type="ORF">Tci_923182</name>
</gene>
<feature type="region of interest" description="Disordered" evidence="1">
    <location>
        <begin position="1"/>
        <end position="35"/>
    </location>
</feature>
<evidence type="ECO:0000256" key="1">
    <source>
        <dbReference type="SAM" id="MobiDB-lite"/>
    </source>
</evidence>
<protein>
    <submittedName>
        <fullName evidence="2">Uncharacterized protein</fullName>
    </submittedName>
</protein>
<accession>A0A699WWP3</accession>
<dbReference type="AlphaFoldDB" id="A0A699WWP3"/>
<dbReference type="EMBL" id="BKCJ011767085">
    <property type="protein sequence ID" value="GFD51213.1"/>
    <property type="molecule type" value="Genomic_DNA"/>
</dbReference>
<evidence type="ECO:0000313" key="2">
    <source>
        <dbReference type="EMBL" id="GFD51213.1"/>
    </source>
</evidence>
<proteinExistence type="predicted"/>
<organism evidence="2">
    <name type="scientific">Tanacetum cinerariifolium</name>
    <name type="common">Dalmatian daisy</name>
    <name type="synonym">Chrysanthemum cinerariifolium</name>
    <dbReference type="NCBI Taxonomy" id="118510"/>
    <lineage>
        <taxon>Eukaryota</taxon>
        <taxon>Viridiplantae</taxon>
        <taxon>Streptophyta</taxon>
        <taxon>Embryophyta</taxon>
        <taxon>Tracheophyta</taxon>
        <taxon>Spermatophyta</taxon>
        <taxon>Magnoliopsida</taxon>
        <taxon>eudicotyledons</taxon>
        <taxon>Gunneridae</taxon>
        <taxon>Pentapetalae</taxon>
        <taxon>asterids</taxon>
        <taxon>campanulids</taxon>
        <taxon>Asterales</taxon>
        <taxon>Asteraceae</taxon>
        <taxon>Asteroideae</taxon>
        <taxon>Anthemideae</taxon>
        <taxon>Anthemidinae</taxon>
        <taxon>Tanacetum</taxon>
    </lineage>
</organism>
<name>A0A699WWP3_TANCI</name>
<feature type="non-terminal residue" evidence="2">
    <location>
        <position position="1"/>
    </location>
</feature>
<sequence length="97" mass="9734">LAQGQVEGRVGLGGQRQHLPGGQQRKEAPERGGLVGQGIEAKHLGAGLVVGRVEAQLHEVADHHPAAAGAHLGGVAKGLLHGRFGAALGPQALLGVE</sequence>
<comment type="caution">
    <text evidence="2">The sequence shown here is derived from an EMBL/GenBank/DDBJ whole genome shotgun (WGS) entry which is preliminary data.</text>
</comment>
<reference evidence="2" key="1">
    <citation type="journal article" date="2019" name="Sci. Rep.">
        <title>Draft genome of Tanacetum cinerariifolium, the natural source of mosquito coil.</title>
        <authorList>
            <person name="Yamashiro T."/>
            <person name="Shiraishi A."/>
            <person name="Satake H."/>
            <person name="Nakayama K."/>
        </authorList>
    </citation>
    <scope>NUCLEOTIDE SEQUENCE</scope>
</reference>
<feature type="non-terminal residue" evidence="2">
    <location>
        <position position="97"/>
    </location>
</feature>